<feature type="compositionally biased region" description="Basic and acidic residues" evidence="1">
    <location>
        <begin position="49"/>
        <end position="67"/>
    </location>
</feature>
<protein>
    <submittedName>
        <fullName evidence="2">Uncharacterized protein</fullName>
    </submittedName>
</protein>
<feature type="region of interest" description="Disordered" evidence="1">
    <location>
        <begin position="1"/>
        <end position="83"/>
    </location>
</feature>
<dbReference type="OrthoDB" id="5128796at2759"/>
<gene>
    <name evidence="2" type="ORF">A9K55_007918</name>
</gene>
<sequence>MSSNQTFVTSKFSSDPPSDTSTETQQRRGSKSPAPTGEPDASTFLPSQMREHLGPPEVTHDYPDDSTHRRHSSVSAQQAHFMR</sequence>
<proteinExistence type="predicted"/>
<evidence type="ECO:0000313" key="3">
    <source>
        <dbReference type="Proteomes" id="UP000323067"/>
    </source>
</evidence>
<feature type="compositionally biased region" description="Polar residues" evidence="1">
    <location>
        <begin position="73"/>
        <end position="83"/>
    </location>
</feature>
<accession>A0A2H4SFK7</accession>
<organism evidence="2 3">
    <name type="scientific">Cordyceps militaris</name>
    <name type="common">Caterpillar fungus</name>
    <name type="synonym">Clavaria militaris</name>
    <dbReference type="NCBI Taxonomy" id="73501"/>
    <lineage>
        <taxon>Eukaryota</taxon>
        <taxon>Fungi</taxon>
        <taxon>Dikarya</taxon>
        <taxon>Ascomycota</taxon>
        <taxon>Pezizomycotina</taxon>
        <taxon>Sordariomycetes</taxon>
        <taxon>Hypocreomycetidae</taxon>
        <taxon>Hypocreales</taxon>
        <taxon>Cordycipitaceae</taxon>
        <taxon>Cordyceps</taxon>
    </lineage>
</organism>
<dbReference type="AlphaFoldDB" id="A0A2H4SFK7"/>
<reference evidence="2 3" key="1">
    <citation type="journal article" date="2017" name="BMC Genomics">
        <title>Chromosome level assembly and secondary metabolite potential of the parasitic fungus Cordyceps militaris.</title>
        <authorList>
            <person name="Kramer G.J."/>
            <person name="Nodwell J.R."/>
        </authorList>
    </citation>
    <scope>NUCLEOTIDE SEQUENCE [LARGE SCALE GENOMIC DNA]</scope>
    <source>
        <strain evidence="2 3">ATCC 34164</strain>
    </source>
</reference>
<dbReference type="Proteomes" id="UP000323067">
    <property type="component" value="Chromosome vii"/>
</dbReference>
<feature type="compositionally biased region" description="Low complexity" evidence="1">
    <location>
        <begin position="13"/>
        <end position="22"/>
    </location>
</feature>
<feature type="compositionally biased region" description="Polar residues" evidence="1">
    <location>
        <begin position="1"/>
        <end position="12"/>
    </location>
</feature>
<name>A0A2H4SFK7_CORMI</name>
<dbReference type="VEuPathDB" id="FungiDB:A9K55_007918"/>
<evidence type="ECO:0000256" key="1">
    <source>
        <dbReference type="SAM" id="MobiDB-lite"/>
    </source>
</evidence>
<evidence type="ECO:0000313" key="2">
    <source>
        <dbReference type="EMBL" id="ATY61873.1"/>
    </source>
</evidence>
<dbReference type="EMBL" id="CP023324">
    <property type="protein sequence ID" value="ATY61873.1"/>
    <property type="molecule type" value="Genomic_DNA"/>
</dbReference>